<protein>
    <submittedName>
        <fullName evidence="1">Uncharacterized protein</fullName>
    </submittedName>
</protein>
<organism evidence="1 2">
    <name type="scientific">Alcaligenes xylosoxydans xylosoxydans</name>
    <name type="common">Achromobacter xylosoxidans</name>
    <dbReference type="NCBI Taxonomy" id="85698"/>
    <lineage>
        <taxon>Bacteria</taxon>
        <taxon>Pseudomonadati</taxon>
        <taxon>Pseudomonadota</taxon>
        <taxon>Betaproteobacteria</taxon>
        <taxon>Burkholderiales</taxon>
        <taxon>Alcaligenaceae</taxon>
        <taxon>Achromobacter</taxon>
    </lineage>
</organism>
<proteinExistence type="predicted"/>
<evidence type="ECO:0000313" key="2">
    <source>
        <dbReference type="Proteomes" id="UP001141992"/>
    </source>
</evidence>
<dbReference type="KEGG" id="axx:ERS451415_05158"/>
<accession>A0A0D6IKY1</accession>
<dbReference type="RefSeq" id="WP_024070276.1">
    <property type="nucleotide sequence ID" value="NZ_CP014028.1"/>
</dbReference>
<dbReference type="EMBL" id="JAPZVI010000021">
    <property type="protein sequence ID" value="MCZ8404184.1"/>
    <property type="molecule type" value="Genomic_DNA"/>
</dbReference>
<sequence length="80" mass="9101">MSQLEWVPGDKTPERQGYYETRLDTGGTAITLYSVLGWMPVKTPGNMVSWRALPPAAERQEAERHIQELRAAQSHVPMDY</sequence>
<dbReference type="AlphaFoldDB" id="A0A0D6IKY1"/>
<comment type="caution">
    <text evidence="1">The sequence shown here is derived from an EMBL/GenBank/DDBJ whole genome shotgun (WGS) entry which is preliminary data.</text>
</comment>
<reference evidence="1" key="1">
    <citation type="submission" date="2022-12" db="EMBL/GenBank/DDBJ databases">
        <authorList>
            <person name="Voronina O.L."/>
            <person name="Kunda M.S."/>
            <person name="Ryzhova N."/>
            <person name="Aksenova E.I."/>
        </authorList>
    </citation>
    <scope>NUCLEOTIDE SEQUENCE</scope>
    <source>
        <strain evidence="1">SCCH136:Ach223948</strain>
    </source>
</reference>
<dbReference type="Proteomes" id="UP001141992">
    <property type="component" value="Unassembled WGS sequence"/>
</dbReference>
<dbReference type="GeneID" id="75278995"/>
<name>A0A0D6IKY1_ALCXX</name>
<gene>
    <name evidence="1" type="ORF">O9570_22190</name>
</gene>
<evidence type="ECO:0000313" key="1">
    <source>
        <dbReference type="EMBL" id="MCZ8404184.1"/>
    </source>
</evidence>